<keyword evidence="1" id="KW-1133">Transmembrane helix</keyword>
<keyword evidence="1" id="KW-0472">Membrane</keyword>
<keyword evidence="2" id="KW-0808">Transferase</keyword>
<dbReference type="Pfam" id="PF01066">
    <property type="entry name" value="CDP-OH_P_transf"/>
    <property type="match status" value="1"/>
</dbReference>
<evidence type="ECO:0000313" key="2">
    <source>
        <dbReference type="EMBL" id="MFD1765298.1"/>
    </source>
</evidence>
<feature type="transmembrane region" description="Helical" evidence="1">
    <location>
        <begin position="104"/>
        <end position="122"/>
    </location>
</feature>
<name>A0ABW4MA97_9SPHN</name>
<dbReference type="Gene3D" id="1.20.120.1760">
    <property type="match status" value="1"/>
</dbReference>
<feature type="transmembrane region" description="Helical" evidence="1">
    <location>
        <begin position="228"/>
        <end position="247"/>
    </location>
</feature>
<feature type="transmembrane region" description="Helical" evidence="1">
    <location>
        <begin position="169"/>
        <end position="192"/>
    </location>
</feature>
<keyword evidence="1" id="KW-0812">Transmembrane</keyword>
<dbReference type="InterPro" id="IPR043130">
    <property type="entry name" value="CDP-OH_PTrfase_TM_dom"/>
</dbReference>
<accession>A0ABW4MA97</accession>
<dbReference type="RefSeq" id="WP_381510476.1">
    <property type="nucleotide sequence ID" value="NZ_JBHUEL010000001.1"/>
</dbReference>
<dbReference type="GO" id="GO:0016740">
    <property type="term" value="F:transferase activity"/>
    <property type="evidence" value="ECO:0007669"/>
    <property type="project" value="UniProtKB-KW"/>
</dbReference>
<comment type="caution">
    <text evidence="2">The sequence shown here is derived from an EMBL/GenBank/DDBJ whole genome shotgun (WGS) entry which is preliminary data.</text>
</comment>
<gene>
    <name evidence="2" type="ORF">ACFSAG_00380</name>
</gene>
<organism evidence="2 3">
    <name type="scientific">Sphingorhabdus buctiana</name>
    <dbReference type="NCBI Taxonomy" id="1508805"/>
    <lineage>
        <taxon>Bacteria</taxon>
        <taxon>Pseudomonadati</taxon>
        <taxon>Pseudomonadota</taxon>
        <taxon>Alphaproteobacteria</taxon>
        <taxon>Sphingomonadales</taxon>
        <taxon>Sphingomonadaceae</taxon>
        <taxon>Sphingorhabdus</taxon>
    </lineage>
</organism>
<feature type="transmembrane region" description="Helical" evidence="1">
    <location>
        <begin position="81"/>
        <end position="98"/>
    </location>
</feature>
<dbReference type="EC" id="2.7.8.-" evidence="2"/>
<reference evidence="3" key="1">
    <citation type="journal article" date="2019" name="Int. J. Syst. Evol. Microbiol.">
        <title>The Global Catalogue of Microorganisms (GCM) 10K type strain sequencing project: providing services to taxonomists for standard genome sequencing and annotation.</title>
        <authorList>
            <consortium name="The Broad Institute Genomics Platform"/>
            <consortium name="The Broad Institute Genome Sequencing Center for Infectious Disease"/>
            <person name="Wu L."/>
            <person name="Ma J."/>
        </authorList>
    </citation>
    <scope>NUCLEOTIDE SEQUENCE [LARGE SCALE GENOMIC DNA]</scope>
    <source>
        <strain evidence="3">CGMCC 1.12449</strain>
    </source>
</reference>
<proteinExistence type="predicted"/>
<sequence>MALLDDHGPSPSCQISIASRKAAKGSGPSLWAAPCDNAVINGIDSLPPLARIQHNLLAAPERKILNWLCAIMPEKIMPDHLTIVGFFGTMMIFLGYVASENSPYWFLVAIGGYAINWFGDSLDGSLARYRHMERPKFGYFIDHSLDAVGNLLTMVGLGCTAFVRMDVALLAASCYLLLSVHTFLAARVLGTFRLSYGLMGPTELRLVLIGLTVAMFSLDPIVPRLGGHSVFDLFATFVSAALFVLFAKQTFVLARALRQSEGGSQ</sequence>
<dbReference type="InterPro" id="IPR000462">
    <property type="entry name" value="CDP-OH_P_trans"/>
</dbReference>
<dbReference type="EMBL" id="JBHUEL010000001">
    <property type="protein sequence ID" value="MFD1765298.1"/>
    <property type="molecule type" value="Genomic_DNA"/>
</dbReference>
<dbReference type="Proteomes" id="UP001597215">
    <property type="component" value="Unassembled WGS sequence"/>
</dbReference>
<feature type="transmembrane region" description="Helical" evidence="1">
    <location>
        <begin position="143"/>
        <end position="163"/>
    </location>
</feature>
<protein>
    <submittedName>
        <fullName evidence="2">CDP-alcohol phosphatidyltransferase family protein</fullName>
        <ecNumber evidence="2">2.7.8.-</ecNumber>
    </submittedName>
</protein>
<evidence type="ECO:0000256" key="1">
    <source>
        <dbReference type="SAM" id="Phobius"/>
    </source>
</evidence>
<evidence type="ECO:0000313" key="3">
    <source>
        <dbReference type="Proteomes" id="UP001597215"/>
    </source>
</evidence>
<keyword evidence="3" id="KW-1185">Reference proteome</keyword>